<accession>A0ACC0B2E8</accession>
<dbReference type="EMBL" id="CM044704">
    <property type="protein sequence ID" value="KAI5666820.1"/>
    <property type="molecule type" value="Genomic_DNA"/>
</dbReference>
<proteinExistence type="predicted"/>
<comment type="caution">
    <text evidence="1">The sequence shown here is derived from an EMBL/GenBank/DDBJ whole genome shotgun (WGS) entry which is preliminary data.</text>
</comment>
<evidence type="ECO:0000313" key="1">
    <source>
        <dbReference type="EMBL" id="KAI5666820.1"/>
    </source>
</evidence>
<organism evidence="1 2">
    <name type="scientific">Catharanthus roseus</name>
    <name type="common">Madagascar periwinkle</name>
    <name type="synonym">Vinca rosea</name>
    <dbReference type="NCBI Taxonomy" id="4058"/>
    <lineage>
        <taxon>Eukaryota</taxon>
        <taxon>Viridiplantae</taxon>
        <taxon>Streptophyta</taxon>
        <taxon>Embryophyta</taxon>
        <taxon>Tracheophyta</taxon>
        <taxon>Spermatophyta</taxon>
        <taxon>Magnoliopsida</taxon>
        <taxon>eudicotyledons</taxon>
        <taxon>Gunneridae</taxon>
        <taxon>Pentapetalae</taxon>
        <taxon>asterids</taxon>
        <taxon>lamiids</taxon>
        <taxon>Gentianales</taxon>
        <taxon>Apocynaceae</taxon>
        <taxon>Rauvolfioideae</taxon>
        <taxon>Vinceae</taxon>
        <taxon>Catharanthinae</taxon>
        <taxon>Catharanthus</taxon>
    </lineage>
</organism>
<gene>
    <name evidence="1" type="ORF">M9H77_16673</name>
</gene>
<dbReference type="Proteomes" id="UP001060085">
    <property type="component" value="Linkage Group LG04"/>
</dbReference>
<protein>
    <submittedName>
        <fullName evidence="1">Uncharacterized protein</fullName>
    </submittedName>
</protein>
<sequence length="195" mass="22311">MKQHESISEMFTRFTTRCFEYNSIEHLVADCPKTIEKEKGTLEAKLGALKKKKKGKGVIGAWDQDTSESEGDEKANMCFMAMENEVQSSPSNPSSLIDDICDVDPSSMLIEMYDECKKVSKRNKDLKNKTQFLLDENSKLICENKSILESLEALKKEKECSNNDFQKLILENKNLCETISSVEKCLIDYEILKKR</sequence>
<name>A0ACC0B2E8_CATRO</name>
<keyword evidence="2" id="KW-1185">Reference proteome</keyword>
<evidence type="ECO:0000313" key="2">
    <source>
        <dbReference type="Proteomes" id="UP001060085"/>
    </source>
</evidence>
<reference evidence="2" key="1">
    <citation type="journal article" date="2023" name="Nat. Plants">
        <title>Single-cell RNA sequencing provides a high-resolution roadmap for understanding the multicellular compartmentation of specialized metabolism.</title>
        <authorList>
            <person name="Sun S."/>
            <person name="Shen X."/>
            <person name="Li Y."/>
            <person name="Li Y."/>
            <person name="Wang S."/>
            <person name="Li R."/>
            <person name="Zhang H."/>
            <person name="Shen G."/>
            <person name="Guo B."/>
            <person name="Wei J."/>
            <person name="Xu J."/>
            <person name="St-Pierre B."/>
            <person name="Chen S."/>
            <person name="Sun C."/>
        </authorList>
    </citation>
    <scope>NUCLEOTIDE SEQUENCE [LARGE SCALE GENOMIC DNA]</scope>
</reference>